<name>A0A5J4KGI5_9CHLR</name>
<evidence type="ECO:0000256" key="3">
    <source>
        <dbReference type="ARBA" id="ARBA00013085"/>
    </source>
</evidence>
<proteinExistence type="inferred from homology"/>
<dbReference type="Proteomes" id="UP000334820">
    <property type="component" value="Unassembled WGS sequence"/>
</dbReference>
<evidence type="ECO:0000256" key="5">
    <source>
        <dbReference type="ARBA" id="ARBA00022801"/>
    </source>
</evidence>
<evidence type="ECO:0000256" key="7">
    <source>
        <dbReference type="ARBA" id="ARBA00049158"/>
    </source>
</evidence>
<dbReference type="InterPro" id="IPR004013">
    <property type="entry name" value="PHP_dom"/>
</dbReference>
<evidence type="ECO:0000256" key="6">
    <source>
        <dbReference type="ARBA" id="ARBA00023102"/>
    </source>
</evidence>
<keyword evidence="6 8" id="KW-0368">Histidine biosynthesis</keyword>
<accession>A0A5J4KGI5</accession>
<feature type="domain" description="PHP" evidence="9">
    <location>
        <begin position="8"/>
        <end position="190"/>
    </location>
</feature>
<dbReference type="SUPFAM" id="SSF89550">
    <property type="entry name" value="PHP domain-like"/>
    <property type="match status" value="1"/>
</dbReference>
<gene>
    <name evidence="10" type="ORF">KTAU_40160</name>
</gene>
<reference evidence="10 11" key="1">
    <citation type="journal article" date="2019" name="Int. J. Syst. Evol. Microbiol.">
        <title>Thermogemmatispora aurantia sp. nov. and Thermogemmatispora argillosa sp. nov., within the class Ktedonobacteria, and emended description of the genus Thermogemmatispora.</title>
        <authorList>
            <person name="Zheng Y."/>
            <person name="Wang C.M."/>
            <person name="Sakai Y."/>
            <person name="Abe K."/>
            <person name="Yokota A."/>
            <person name="Yabe S."/>
        </authorList>
    </citation>
    <scope>NUCLEOTIDE SEQUENCE [LARGE SCALE GENOMIC DNA]</scope>
    <source>
        <strain evidence="10 11">A1-2</strain>
    </source>
</reference>
<dbReference type="EC" id="3.1.3.15" evidence="3 8"/>
<protein>
    <recommendedName>
        <fullName evidence="3 8">Histidinol-phosphatase</fullName>
        <shortName evidence="8">HolPase</shortName>
        <ecNumber evidence="3 8">3.1.3.15</ecNumber>
    </recommendedName>
</protein>
<comment type="similarity">
    <text evidence="2 8">Belongs to the PHP hydrolase family. HisK subfamily.</text>
</comment>
<dbReference type="PANTHER" id="PTHR21039:SF0">
    <property type="entry name" value="HISTIDINOL-PHOSPHATASE"/>
    <property type="match status" value="1"/>
</dbReference>
<dbReference type="Pfam" id="PF02811">
    <property type="entry name" value="PHP"/>
    <property type="match status" value="1"/>
</dbReference>
<evidence type="ECO:0000256" key="8">
    <source>
        <dbReference type="RuleBase" id="RU366003"/>
    </source>
</evidence>
<dbReference type="GO" id="GO:0005737">
    <property type="term" value="C:cytoplasm"/>
    <property type="evidence" value="ECO:0007669"/>
    <property type="project" value="TreeGrafter"/>
</dbReference>
<comment type="catalytic activity">
    <reaction evidence="7 8">
        <text>L-histidinol phosphate + H2O = L-histidinol + phosphate</text>
        <dbReference type="Rhea" id="RHEA:14465"/>
        <dbReference type="ChEBI" id="CHEBI:15377"/>
        <dbReference type="ChEBI" id="CHEBI:43474"/>
        <dbReference type="ChEBI" id="CHEBI:57699"/>
        <dbReference type="ChEBI" id="CHEBI:57980"/>
        <dbReference type="EC" id="3.1.3.15"/>
    </reaction>
</comment>
<dbReference type="EMBL" id="BKZV01000007">
    <property type="protein sequence ID" value="GER85381.1"/>
    <property type="molecule type" value="Genomic_DNA"/>
</dbReference>
<dbReference type="InterPro" id="IPR016195">
    <property type="entry name" value="Pol/histidinol_Pase-like"/>
</dbReference>
<dbReference type="RefSeq" id="WP_151729879.1">
    <property type="nucleotide sequence ID" value="NZ_BKZV01000007.1"/>
</dbReference>
<comment type="caution">
    <text evidence="10">The sequence shown here is derived from an EMBL/GenBank/DDBJ whole genome shotgun (WGS) entry which is preliminary data.</text>
</comment>
<evidence type="ECO:0000256" key="2">
    <source>
        <dbReference type="ARBA" id="ARBA00009152"/>
    </source>
</evidence>
<evidence type="ECO:0000313" key="10">
    <source>
        <dbReference type="EMBL" id="GER85381.1"/>
    </source>
</evidence>
<dbReference type="GO" id="GO:0004401">
    <property type="term" value="F:histidinol-phosphatase activity"/>
    <property type="evidence" value="ECO:0007669"/>
    <property type="project" value="UniProtKB-UniRule"/>
</dbReference>
<dbReference type="InterPro" id="IPR010140">
    <property type="entry name" value="Histidinol_P_phosphatase_HisJ"/>
</dbReference>
<sequence length="259" mass="29451">MTIDTDFHSHVSRSSARAMVSEARERGLRVLGLSEHVFQMREIRPLLAHMPLEGPEMALVDYIESVQEAGRSLRFDVRLGLEIDFIPDKIEAVRELLQGYPWDFLIGSVHEIDGKQLENEEGWGEAAQAERAWQRYMELLRQAVCSGFFSVVSHPVRLFVENRHLPANIDEELEQLAAEATRCDVALEINGFDVATYPQLVRRLIRACALQGTPVSVGSDAHYPSSLATSHEASEQLLREAGIQRIRIWRNMNAEEYRL</sequence>
<dbReference type="PANTHER" id="PTHR21039">
    <property type="entry name" value="HISTIDINOL PHOSPHATASE-RELATED"/>
    <property type="match status" value="1"/>
</dbReference>
<comment type="pathway">
    <text evidence="1 8">Amino-acid biosynthesis; L-histidine biosynthesis; L-histidine from 5-phospho-alpha-D-ribose 1-diphosphate: step 8/9.</text>
</comment>
<evidence type="ECO:0000256" key="1">
    <source>
        <dbReference type="ARBA" id="ARBA00004970"/>
    </source>
</evidence>
<evidence type="ECO:0000256" key="4">
    <source>
        <dbReference type="ARBA" id="ARBA00022605"/>
    </source>
</evidence>
<dbReference type="AlphaFoldDB" id="A0A5J4KGI5"/>
<keyword evidence="4 8" id="KW-0028">Amino-acid biosynthesis</keyword>
<dbReference type="UniPathway" id="UPA00031">
    <property type="reaction ID" value="UER00013"/>
</dbReference>
<dbReference type="GO" id="GO:0000105">
    <property type="term" value="P:L-histidine biosynthetic process"/>
    <property type="evidence" value="ECO:0007669"/>
    <property type="project" value="UniProtKB-UniRule"/>
</dbReference>
<keyword evidence="5 8" id="KW-0378">Hydrolase</keyword>
<organism evidence="10 11">
    <name type="scientific">Thermogemmatispora aurantia</name>
    <dbReference type="NCBI Taxonomy" id="2045279"/>
    <lineage>
        <taxon>Bacteria</taxon>
        <taxon>Bacillati</taxon>
        <taxon>Chloroflexota</taxon>
        <taxon>Ktedonobacteria</taxon>
        <taxon>Thermogemmatisporales</taxon>
        <taxon>Thermogemmatisporaceae</taxon>
        <taxon>Thermogemmatispora</taxon>
    </lineage>
</organism>
<evidence type="ECO:0000313" key="11">
    <source>
        <dbReference type="Proteomes" id="UP000334820"/>
    </source>
</evidence>
<evidence type="ECO:0000259" key="9">
    <source>
        <dbReference type="Pfam" id="PF02811"/>
    </source>
</evidence>
<keyword evidence="11" id="KW-1185">Reference proteome</keyword>
<dbReference type="Gene3D" id="3.20.20.140">
    <property type="entry name" value="Metal-dependent hydrolases"/>
    <property type="match status" value="1"/>
</dbReference>